<dbReference type="InterPro" id="IPR002347">
    <property type="entry name" value="SDR_fam"/>
</dbReference>
<dbReference type="Proteomes" id="UP000886070">
    <property type="component" value="Unassembled WGS sequence"/>
</dbReference>
<dbReference type="GO" id="GO:0016616">
    <property type="term" value="F:oxidoreductase activity, acting on the CH-OH group of donors, NAD or NADP as acceptor"/>
    <property type="evidence" value="ECO:0007669"/>
    <property type="project" value="TreeGrafter"/>
</dbReference>
<dbReference type="AlphaFoldDB" id="A0A7V5M001"/>
<comment type="caution">
    <text evidence="3">The sequence shown here is derived from an EMBL/GenBank/DDBJ whole genome shotgun (WGS) entry which is preliminary data.</text>
</comment>
<dbReference type="Gene3D" id="3.40.50.720">
    <property type="entry name" value="NAD(P)-binding Rossmann-like Domain"/>
    <property type="match status" value="1"/>
</dbReference>
<evidence type="ECO:0000313" key="3">
    <source>
        <dbReference type="EMBL" id="HHF99075.1"/>
    </source>
</evidence>
<proteinExistence type="inferred from homology"/>
<evidence type="ECO:0000256" key="2">
    <source>
        <dbReference type="ARBA" id="ARBA00023002"/>
    </source>
</evidence>
<dbReference type="SUPFAM" id="SSF51735">
    <property type="entry name" value="NAD(P)-binding Rossmann-fold domains"/>
    <property type="match status" value="1"/>
</dbReference>
<dbReference type="InterPro" id="IPR020904">
    <property type="entry name" value="Sc_DH/Rdtase_CS"/>
</dbReference>
<keyword evidence="2" id="KW-0560">Oxidoreductase</keyword>
<dbReference type="PRINTS" id="PR00080">
    <property type="entry name" value="SDRFAMILY"/>
</dbReference>
<dbReference type="FunFam" id="3.40.50.720:FF:000084">
    <property type="entry name" value="Short-chain dehydrogenase reductase"/>
    <property type="match status" value="1"/>
</dbReference>
<dbReference type="PRINTS" id="PR00081">
    <property type="entry name" value="GDHRDH"/>
</dbReference>
<evidence type="ECO:0000256" key="1">
    <source>
        <dbReference type="ARBA" id="ARBA00006484"/>
    </source>
</evidence>
<sequence length="252" mass="27134">MAKNISLEGKKSVVTGAAKGIGKSIATYFAELGSDLALVDVNEVSLKETAEEIRGKGRRVYEIVADLTSLKDIERIARESVEKLGEVDVLVNNAGVSFLNPAEKLTEEEWDKTLAVNLKGLYFLSQAIGRHMIEKRSGKIVNIASQAAVVALEGHVAYCASKAGVVAVTKVLALEWGKYNINVNAIAPTIIMTPMGKKAWSGEKGRKMLERIPLGRFGEPEEVAYTAAFLASDLSDMITGTTIMVDGGYTIQ</sequence>
<gene>
    <name evidence="3" type="ORF">ENL39_06305</name>
</gene>
<dbReference type="CDD" id="cd05233">
    <property type="entry name" value="SDR_c"/>
    <property type="match status" value="1"/>
</dbReference>
<dbReference type="NCBIfam" id="NF009466">
    <property type="entry name" value="PRK12826.1-2"/>
    <property type="match status" value="1"/>
</dbReference>
<dbReference type="PANTHER" id="PTHR42760">
    <property type="entry name" value="SHORT-CHAIN DEHYDROGENASES/REDUCTASES FAMILY MEMBER"/>
    <property type="match status" value="1"/>
</dbReference>
<dbReference type="EMBL" id="DRTT01000172">
    <property type="protein sequence ID" value="HHF99075.1"/>
    <property type="molecule type" value="Genomic_DNA"/>
</dbReference>
<dbReference type="PROSITE" id="PS00061">
    <property type="entry name" value="ADH_SHORT"/>
    <property type="match status" value="1"/>
</dbReference>
<comment type="similarity">
    <text evidence="1">Belongs to the short-chain dehydrogenases/reductases (SDR) family.</text>
</comment>
<dbReference type="InterPro" id="IPR036291">
    <property type="entry name" value="NAD(P)-bd_dom_sf"/>
</dbReference>
<dbReference type="Pfam" id="PF13561">
    <property type="entry name" value="adh_short_C2"/>
    <property type="match status" value="1"/>
</dbReference>
<accession>A0A7V5M001</accession>
<dbReference type="NCBIfam" id="NF005559">
    <property type="entry name" value="PRK07231.1"/>
    <property type="match status" value="1"/>
</dbReference>
<dbReference type="PANTHER" id="PTHR42760:SF115">
    <property type="entry name" value="3-OXOACYL-[ACYL-CARRIER-PROTEIN] REDUCTASE FABG"/>
    <property type="match status" value="1"/>
</dbReference>
<dbReference type="NCBIfam" id="NF005309">
    <property type="entry name" value="PRK06841.1"/>
    <property type="match status" value="1"/>
</dbReference>
<organism evidence="3">
    <name type="scientific">Aerophobetes bacterium</name>
    <dbReference type="NCBI Taxonomy" id="2030807"/>
    <lineage>
        <taxon>Bacteria</taxon>
        <taxon>Candidatus Aerophobota</taxon>
    </lineage>
</organism>
<reference evidence="3" key="1">
    <citation type="journal article" date="2020" name="mSystems">
        <title>Genome- and Community-Level Interaction Insights into Carbon Utilization and Element Cycling Functions of Hydrothermarchaeota in Hydrothermal Sediment.</title>
        <authorList>
            <person name="Zhou Z."/>
            <person name="Liu Y."/>
            <person name="Xu W."/>
            <person name="Pan J."/>
            <person name="Luo Z.H."/>
            <person name="Li M."/>
        </authorList>
    </citation>
    <scope>NUCLEOTIDE SEQUENCE [LARGE SCALE GENOMIC DNA]</scope>
    <source>
        <strain evidence="3">HyVt-92</strain>
    </source>
</reference>
<name>A0A7V5M001_UNCAE</name>
<protein>
    <submittedName>
        <fullName evidence="3">D-threitol dehydrogenase</fullName>
    </submittedName>
</protein>